<dbReference type="Proteomes" id="UP000237347">
    <property type="component" value="Unassembled WGS sequence"/>
</dbReference>
<evidence type="ECO:0000313" key="2">
    <source>
        <dbReference type="EMBL" id="KAK7833118.1"/>
    </source>
</evidence>
<feature type="compositionally biased region" description="Polar residues" evidence="1">
    <location>
        <begin position="52"/>
        <end position="75"/>
    </location>
</feature>
<sequence length="311" mass="34135">MPRPLICKTQEADLHICSHVQLAIWPPIHASLKVAIDCCSNSNKPFLSQKITDPQVTDQSQANVRDTVDPTSTETGGPATLRSRGEEEIPRNPDFTDFEEQLREIDTAISETATNPEGSPFPDPSPDFEEDKEGILGISKLNEKENKGGRQKELQVGPSTKVDLVLMDLDSAIPTQNNATLGQASSQAQILFSIGPHNQKPSCEAEIRKVRGPAQKKTKQVTNVMGKENAWKKGRDTNKGDVEVNEMMMKSEDDEMGSKRKSRLPLVDITMEEEAASVAIYGRDVAATKVDRFLPGLGGACYNNMLGNMEE</sequence>
<dbReference type="AlphaFoldDB" id="A0AAW0K1L7"/>
<evidence type="ECO:0000313" key="3">
    <source>
        <dbReference type="Proteomes" id="UP000237347"/>
    </source>
</evidence>
<reference evidence="2 3" key="1">
    <citation type="journal article" date="2018" name="Sci. Data">
        <title>The draft genome sequence of cork oak.</title>
        <authorList>
            <person name="Ramos A.M."/>
            <person name="Usie A."/>
            <person name="Barbosa P."/>
            <person name="Barros P.M."/>
            <person name="Capote T."/>
            <person name="Chaves I."/>
            <person name="Simoes F."/>
            <person name="Abreu I."/>
            <person name="Carrasquinho I."/>
            <person name="Faro C."/>
            <person name="Guimaraes J.B."/>
            <person name="Mendonca D."/>
            <person name="Nobrega F."/>
            <person name="Rodrigues L."/>
            <person name="Saibo N.J.M."/>
            <person name="Varela M.C."/>
            <person name="Egas C."/>
            <person name="Matos J."/>
            <person name="Miguel C.M."/>
            <person name="Oliveira M.M."/>
            <person name="Ricardo C.P."/>
            <person name="Goncalves S."/>
        </authorList>
    </citation>
    <scope>NUCLEOTIDE SEQUENCE [LARGE SCALE GENOMIC DNA]</scope>
    <source>
        <strain evidence="3">cv. HL8</strain>
    </source>
</reference>
<name>A0AAW0K1L7_QUESU</name>
<comment type="caution">
    <text evidence="2">The sequence shown here is derived from an EMBL/GenBank/DDBJ whole genome shotgun (WGS) entry which is preliminary data.</text>
</comment>
<accession>A0AAW0K1L7</accession>
<evidence type="ECO:0000256" key="1">
    <source>
        <dbReference type="SAM" id="MobiDB-lite"/>
    </source>
</evidence>
<protein>
    <submittedName>
        <fullName evidence="2">Uncharacterized protein</fullName>
    </submittedName>
</protein>
<dbReference type="EMBL" id="PKMF04000411">
    <property type="protein sequence ID" value="KAK7833118.1"/>
    <property type="molecule type" value="Genomic_DNA"/>
</dbReference>
<proteinExistence type="predicted"/>
<feature type="region of interest" description="Disordered" evidence="1">
    <location>
        <begin position="110"/>
        <end position="131"/>
    </location>
</feature>
<feature type="region of interest" description="Disordered" evidence="1">
    <location>
        <begin position="52"/>
        <end position="93"/>
    </location>
</feature>
<keyword evidence="3" id="KW-1185">Reference proteome</keyword>
<gene>
    <name evidence="2" type="ORF">CFP56_025781</name>
</gene>
<organism evidence="2 3">
    <name type="scientific">Quercus suber</name>
    <name type="common">Cork oak</name>
    <dbReference type="NCBI Taxonomy" id="58331"/>
    <lineage>
        <taxon>Eukaryota</taxon>
        <taxon>Viridiplantae</taxon>
        <taxon>Streptophyta</taxon>
        <taxon>Embryophyta</taxon>
        <taxon>Tracheophyta</taxon>
        <taxon>Spermatophyta</taxon>
        <taxon>Magnoliopsida</taxon>
        <taxon>eudicotyledons</taxon>
        <taxon>Gunneridae</taxon>
        <taxon>Pentapetalae</taxon>
        <taxon>rosids</taxon>
        <taxon>fabids</taxon>
        <taxon>Fagales</taxon>
        <taxon>Fagaceae</taxon>
        <taxon>Quercus</taxon>
    </lineage>
</organism>